<sequence length="41" mass="4563">MGDTILNLPLHSDLSSLRYRTGKFGLNIGYLNLNVINGCLR</sequence>
<name>A0A0A9DTX4_ARUDO</name>
<dbReference type="AlphaFoldDB" id="A0A0A9DTX4"/>
<dbReference type="EMBL" id="GBRH01205866">
    <property type="protein sequence ID" value="JAD92029.1"/>
    <property type="molecule type" value="Transcribed_RNA"/>
</dbReference>
<organism evidence="1">
    <name type="scientific">Arundo donax</name>
    <name type="common">Giant reed</name>
    <name type="synonym">Donax arundinaceus</name>
    <dbReference type="NCBI Taxonomy" id="35708"/>
    <lineage>
        <taxon>Eukaryota</taxon>
        <taxon>Viridiplantae</taxon>
        <taxon>Streptophyta</taxon>
        <taxon>Embryophyta</taxon>
        <taxon>Tracheophyta</taxon>
        <taxon>Spermatophyta</taxon>
        <taxon>Magnoliopsida</taxon>
        <taxon>Liliopsida</taxon>
        <taxon>Poales</taxon>
        <taxon>Poaceae</taxon>
        <taxon>PACMAD clade</taxon>
        <taxon>Arundinoideae</taxon>
        <taxon>Arundineae</taxon>
        <taxon>Arundo</taxon>
    </lineage>
</organism>
<accession>A0A0A9DTX4</accession>
<protein>
    <submittedName>
        <fullName evidence="1">Uncharacterized protein</fullName>
    </submittedName>
</protein>
<reference evidence="1" key="1">
    <citation type="submission" date="2014-09" db="EMBL/GenBank/DDBJ databases">
        <authorList>
            <person name="Magalhaes I.L.F."/>
            <person name="Oliveira U."/>
            <person name="Santos F.R."/>
            <person name="Vidigal T.H.D.A."/>
            <person name="Brescovit A.D."/>
            <person name="Santos A.J."/>
        </authorList>
    </citation>
    <scope>NUCLEOTIDE SEQUENCE</scope>
    <source>
        <tissue evidence="1">Shoot tissue taken approximately 20 cm above the soil surface</tissue>
    </source>
</reference>
<proteinExistence type="predicted"/>
<evidence type="ECO:0000313" key="1">
    <source>
        <dbReference type="EMBL" id="JAD92029.1"/>
    </source>
</evidence>
<reference evidence="1" key="2">
    <citation type="journal article" date="2015" name="Data Brief">
        <title>Shoot transcriptome of the giant reed, Arundo donax.</title>
        <authorList>
            <person name="Barrero R.A."/>
            <person name="Guerrero F.D."/>
            <person name="Moolhuijzen P."/>
            <person name="Goolsby J.A."/>
            <person name="Tidwell J."/>
            <person name="Bellgard S.E."/>
            <person name="Bellgard M.I."/>
        </authorList>
    </citation>
    <scope>NUCLEOTIDE SEQUENCE</scope>
    <source>
        <tissue evidence="1">Shoot tissue taken approximately 20 cm above the soil surface</tissue>
    </source>
</reference>